<keyword evidence="3" id="KW-0862">Zinc</keyword>
<dbReference type="PANTHER" id="PTHR46927:SF3">
    <property type="entry name" value="THAP-TYPE DOMAIN-CONTAINING PROTEIN"/>
    <property type="match status" value="1"/>
</dbReference>
<protein>
    <recommendedName>
        <fullName evidence="7">THAP-type domain-containing protein</fullName>
    </recommendedName>
</protein>
<evidence type="ECO:0000313" key="8">
    <source>
        <dbReference type="EMBL" id="KAH7975471.1"/>
    </source>
</evidence>
<gene>
    <name evidence="8" type="ORF">HPB52_001881</name>
</gene>
<evidence type="ECO:0000256" key="1">
    <source>
        <dbReference type="ARBA" id="ARBA00022723"/>
    </source>
</evidence>
<dbReference type="PANTHER" id="PTHR46927">
    <property type="entry name" value="AGAP005574-PA"/>
    <property type="match status" value="1"/>
</dbReference>
<evidence type="ECO:0000256" key="6">
    <source>
        <dbReference type="SAM" id="MobiDB-lite"/>
    </source>
</evidence>
<feature type="region of interest" description="Disordered" evidence="6">
    <location>
        <begin position="105"/>
        <end position="144"/>
    </location>
</feature>
<dbReference type="SUPFAM" id="SSF57716">
    <property type="entry name" value="Glucocorticoid receptor-like (DNA-binding domain)"/>
    <property type="match status" value="1"/>
</dbReference>
<organism evidence="8 9">
    <name type="scientific">Rhipicephalus sanguineus</name>
    <name type="common">Brown dog tick</name>
    <name type="synonym">Ixodes sanguineus</name>
    <dbReference type="NCBI Taxonomy" id="34632"/>
    <lineage>
        <taxon>Eukaryota</taxon>
        <taxon>Metazoa</taxon>
        <taxon>Ecdysozoa</taxon>
        <taxon>Arthropoda</taxon>
        <taxon>Chelicerata</taxon>
        <taxon>Arachnida</taxon>
        <taxon>Acari</taxon>
        <taxon>Parasitiformes</taxon>
        <taxon>Ixodida</taxon>
        <taxon>Ixodoidea</taxon>
        <taxon>Ixodidae</taxon>
        <taxon>Rhipicephalinae</taxon>
        <taxon>Rhipicephalus</taxon>
        <taxon>Rhipicephalus</taxon>
    </lineage>
</organism>
<keyword evidence="4 5" id="KW-0238">DNA-binding</keyword>
<dbReference type="Proteomes" id="UP000821837">
    <property type="component" value="Chromosome 10"/>
</dbReference>
<feature type="compositionally biased region" description="Basic and acidic residues" evidence="6">
    <location>
        <begin position="121"/>
        <end position="132"/>
    </location>
</feature>
<dbReference type="PROSITE" id="PS50950">
    <property type="entry name" value="ZF_THAP"/>
    <property type="match status" value="1"/>
</dbReference>
<dbReference type="InterPro" id="IPR006612">
    <property type="entry name" value="THAP_Znf"/>
</dbReference>
<feature type="domain" description="THAP-type" evidence="7">
    <location>
        <begin position="1"/>
        <end position="98"/>
    </location>
</feature>
<dbReference type="Gene3D" id="6.20.210.20">
    <property type="entry name" value="THAP domain"/>
    <property type="match status" value="1"/>
</dbReference>
<sequence length="246" mass="27316">MPFRCCVPGCRSGYNGNSEKVSLFGMPSVREQFEQWKRAIPRQEADDFSFDSKHVRVCAKHFDSSDVIRTDDFTINGDAVSLPRDKPRLRPNAIPRVFDGLPAYFTTPKPRPRTVRPPLKRPREPSRTREAVEVPALPTSTLGTAPADDAAAACDITSSDQSCDSACQTDNELSCCCAAEKATLRCQLRAVKQQLARCQTMLAKLRVQAGRQKMLEQSLRKLTDRGRLVLDQCVMKGSAKSAKAVR</sequence>
<dbReference type="InterPro" id="IPR038441">
    <property type="entry name" value="THAP_Znf_sf"/>
</dbReference>
<evidence type="ECO:0000256" key="4">
    <source>
        <dbReference type="ARBA" id="ARBA00023125"/>
    </source>
</evidence>
<keyword evidence="2 5" id="KW-0863">Zinc-finger</keyword>
<reference evidence="8" key="1">
    <citation type="journal article" date="2020" name="Cell">
        <title>Large-Scale Comparative Analyses of Tick Genomes Elucidate Their Genetic Diversity and Vector Capacities.</title>
        <authorList>
            <consortium name="Tick Genome and Microbiome Consortium (TIGMIC)"/>
            <person name="Jia N."/>
            <person name="Wang J."/>
            <person name="Shi W."/>
            <person name="Du L."/>
            <person name="Sun Y."/>
            <person name="Zhan W."/>
            <person name="Jiang J.F."/>
            <person name="Wang Q."/>
            <person name="Zhang B."/>
            <person name="Ji P."/>
            <person name="Bell-Sakyi L."/>
            <person name="Cui X.M."/>
            <person name="Yuan T.T."/>
            <person name="Jiang B.G."/>
            <person name="Yang W.F."/>
            <person name="Lam T.T."/>
            <person name="Chang Q.C."/>
            <person name="Ding S.J."/>
            <person name="Wang X.J."/>
            <person name="Zhu J.G."/>
            <person name="Ruan X.D."/>
            <person name="Zhao L."/>
            <person name="Wei J.T."/>
            <person name="Ye R.Z."/>
            <person name="Que T.C."/>
            <person name="Du C.H."/>
            <person name="Zhou Y.H."/>
            <person name="Cheng J.X."/>
            <person name="Dai P.F."/>
            <person name="Guo W.B."/>
            <person name="Han X.H."/>
            <person name="Huang E.J."/>
            <person name="Li L.F."/>
            <person name="Wei W."/>
            <person name="Gao Y.C."/>
            <person name="Liu J.Z."/>
            <person name="Shao H.Z."/>
            <person name="Wang X."/>
            <person name="Wang C.C."/>
            <person name="Yang T.C."/>
            <person name="Huo Q.B."/>
            <person name="Li W."/>
            <person name="Chen H.Y."/>
            <person name="Chen S.E."/>
            <person name="Zhou L.G."/>
            <person name="Ni X.B."/>
            <person name="Tian J.H."/>
            <person name="Sheng Y."/>
            <person name="Liu T."/>
            <person name="Pan Y.S."/>
            <person name="Xia L.Y."/>
            <person name="Li J."/>
            <person name="Zhao F."/>
            <person name="Cao W.C."/>
        </authorList>
    </citation>
    <scope>NUCLEOTIDE SEQUENCE</scope>
    <source>
        <strain evidence="8">Rsan-2018</strain>
    </source>
</reference>
<keyword evidence="9" id="KW-1185">Reference proteome</keyword>
<dbReference type="EMBL" id="JABSTV010001246">
    <property type="protein sequence ID" value="KAH7975471.1"/>
    <property type="molecule type" value="Genomic_DNA"/>
</dbReference>
<dbReference type="GO" id="GO:0003677">
    <property type="term" value="F:DNA binding"/>
    <property type="evidence" value="ECO:0007669"/>
    <property type="project" value="UniProtKB-UniRule"/>
</dbReference>
<evidence type="ECO:0000256" key="3">
    <source>
        <dbReference type="ARBA" id="ARBA00022833"/>
    </source>
</evidence>
<proteinExistence type="predicted"/>
<dbReference type="SMART" id="SM00980">
    <property type="entry name" value="THAP"/>
    <property type="match status" value="1"/>
</dbReference>
<dbReference type="AlphaFoldDB" id="A0A9D4QCJ4"/>
<name>A0A9D4QCJ4_RHISA</name>
<dbReference type="VEuPathDB" id="VectorBase:RSAN_031444"/>
<dbReference type="Pfam" id="PF05485">
    <property type="entry name" value="THAP"/>
    <property type="match status" value="1"/>
</dbReference>
<comment type="caution">
    <text evidence="8">The sequence shown here is derived from an EMBL/GenBank/DDBJ whole genome shotgun (WGS) entry which is preliminary data.</text>
</comment>
<reference evidence="8" key="2">
    <citation type="submission" date="2021-09" db="EMBL/GenBank/DDBJ databases">
        <authorList>
            <person name="Jia N."/>
            <person name="Wang J."/>
            <person name="Shi W."/>
            <person name="Du L."/>
            <person name="Sun Y."/>
            <person name="Zhan W."/>
            <person name="Jiang J."/>
            <person name="Wang Q."/>
            <person name="Zhang B."/>
            <person name="Ji P."/>
            <person name="Sakyi L.B."/>
            <person name="Cui X."/>
            <person name="Yuan T."/>
            <person name="Jiang B."/>
            <person name="Yang W."/>
            <person name="Lam T.T.-Y."/>
            <person name="Chang Q."/>
            <person name="Ding S."/>
            <person name="Wang X."/>
            <person name="Zhu J."/>
            <person name="Ruan X."/>
            <person name="Zhao L."/>
            <person name="Wei J."/>
            <person name="Que T."/>
            <person name="Du C."/>
            <person name="Cheng J."/>
            <person name="Dai P."/>
            <person name="Han X."/>
            <person name="Huang E."/>
            <person name="Gao Y."/>
            <person name="Liu J."/>
            <person name="Shao H."/>
            <person name="Ye R."/>
            <person name="Li L."/>
            <person name="Wei W."/>
            <person name="Wang X."/>
            <person name="Wang C."/>
            <person name="Huo Q."/>
            <person name="Li W."/>
            <person name="Guo W."/>
            <person name="Chen H."/>
            <person name="Chen S."/>
            <person name="Zhou L."/>
            <person name="Zhou L."/>
            <person name="Ni X."/>
            <person name="Tian J."/>
            <person name="Zhou Y."/>
            <person name="Sheng Y."/>
            <person name="Liu T."/>
            <person name="Pan Y."/>
            <person name="Xia L."/>
            <person name="Li J."/>
            <person name="Zhao F."/>
            <person name="Cao W."/>
        </authorList>
    </citation>
    <scope>NUCLEOTIDE SEQUENCE</scope>
    <source>
        <strain evidence="8">Rsan-2018</strain>
        <tissue evidence="8">Larvae</tissue>
    </source>
</reference>
<evidence type="ECO:0000259" key="7">
    <source>
        <dbReference type="PROSITE" id="PS50950"/>
    </source>
</evidence>
<evidence type="ECO:0000313" key="9">
    <source>
        <dbReference type="Proteomes" id="UP000821837"/>
    </source>
</evidence>
<keyword evidence="1" id="KW-0479">Metal-binding</keyword>
<evidence type="ECO:0000256" key="2">
    <source>
        <dbReference type="ARBA" id="ARBA00022771"/>
    </source>
</evidence>
<feature type="compositionally biased region" description="Basic residues" evidence="6">
    <location>
        <begin position="110"/>
        <end position="120"/>
    </location>
</feature>
<dbReference type="SMART" id="SM00692">
    <property type="entry name" value="DM3"/>
    <property type="match status" value="1"/>
</dbReference>
<accession>A0A9D4QCJ4</accession>
<dbReference type="GO" id="GO:0008270">
    <property type="term" value="F:zinc ion binding"/>
    <property type="evidence" value="ECO:0007669"/>
    <property type="project" value="UniProtKB-KW"/>
</dbReference>
<evidence type="ECO:0000256" key="5">
    <source>
        <dbReference type="PROSITE-ProRule" id="PRU00309"/>
    </source>
</evidence>
<dbReference type="InterPro" id="IPR052224">
    <property type="entry name" value="THAP_domain_protein"/>
</dbReference>